<reference evidence="2" key="1">
    <citation type="submission" date="2020-05" db="EMBL/GenBank/DDBJ databases">
        <title>Mycena genomes resolve the evolution of fungal bioluminescence.</title>
        <authorList>
            <person name="Tsai I.J."/>
        </authorList>
    </citation>
    <scope>NUCLEOTIDE SEQUENCE</scope>
    <source>
        <strain evidence="2">171206Taipei</strain>
    </source>
</reference>
<protein>
    <submittedName>
        <fullName evidence="2">Uncharacterized protein</fullName>
    </submittedName>
</protein>
<dbReference type="AlphaFoldDB" id="A0A8H6S7E9"/>
<name>A0A8H6S7E9_9AGAR</name>
<feature type="region of interest" description="Disordered" evidence="1">
    <location>
        <begin position="71"/>
        <end position="102"/>
    </location>
</feature>
<dbReference type="RefSeq" id="XP_037215634.1">
    <property type="nucleotide sequence ID" value="XM_037367802.1"/>
</dbReference>
<dbReference type="OrthoDB" id="3070431at2759"/>
<keyword evidence="3" id="KW-1185">Reference proteome</keyword>
<organism evidence="2 3">
    <name type="scientific">Mycena indigotica</name>
    <dbReference type="NCBI Taxonomy" id="2126181"/>
    <lineage>
        <taxon>Eukaryota</taxon>
        <taxon>Fungi</taxon>
        <taxon>Dikarya</taxon>
        <taxon>Basidiomycota</taxon>
        <taxon>Agaricomycotina</taxon>
        <taxon>Agaricomycetes</taxon>
        <taxon>Agaricomycetidae</taxon>
        <taxon>Agaricales</taxon>
        <taxon>Marasmiineae</taxon>
        <taxon>Mycenaceae</taxon>
        <taxon>Mycena</taxon>
    </lineage>
</organism>
<gene>
    <name evidence="2" type="ORF">MIND_01124800</name>
</gene>
<evidence type="ECO:0000256" key="1">
    <source>
        <dbReference type="SAM" id="MobiDB-lite"/>
    </source>
</evidence>
<accession>A0A8H6S7E9</accession>
<sequence length="550" mass="61815">MWHRRASFPVFIVIESHICQLFFESLPSPSWSPTSTPTRNFNQYGDHNSSLNSNPLPPITPRFGMASPETRFPPQANTSFVTPRRSFGGRGTEELHPSQETDVLMPLQETAEEKPIGPRRTWTPIHLHIDMIAVDLWIDNNKRASTANTRTTGSVLAGRDAKSTAVALLHLLEIHSHHLPQHIRYSPHPGVYCKKTDSISWLRETDHDILLGDPSAPFYERTHGSGPLVELYTSGLEAIFEDNDLWGMRGQYKIPLIWPDTISSPKRHAKFWAAGRWTALSIMHRRGVAPFPLSPFFLLFVIYGKEGLRLSLETIRTLDSEMGARLSPWFSFGRFQVIDAPSDAVAVLISAILPSLAIIKHSRTVEEHAGLGLTLALHVLLGFDDENHSEIDAFRQGFRGVSQGGPSEGQDSLTSLLEYSTQGLTFVATIYDRTIKSLDQVLSELRFEFHGESDDDVAMTLSKLFQIRFIRYLHGHGHPSTYLDLVTPDEFDRHRHDPLRHGNGVCGPKGAVQKIGQKGKEERKEKGEFPVYNLSSDRITPVLIEIPGKY</sequence>
<proteinExistence type="predicted"/>
<dbReference type="GeneID" id="59350318"/>
<evidence type="ECO:0000313" key="3">
    <source>
        <dbReference type="Proteomes" id="UP000636479"/>
    </source>
</evidence>
<dbReference type="Proteomes" id="UP000636479">
    <property type="component" value="Unassembled WGS sequence"/>
</dbReference>
<comment type="caution">
    <text evidence="2">The sequence shown here is derived from an EMBL/GenBank/DDBJ whole genome shotgun (WGS) entry which is preliminary data.</text>
</comment>
<dbReference type="EMBL" id="JACAZF010000010">
    <property type="protein sequence ID" value="KAF7293471.1"/>
    <property type="molecule type" value="Genomic_DNA"/>
</dbReference>
<evidence type="ECO:0000313" key="2">
    <source>
        <dbReference type="EMBL" id="KAF7293471.1"/>
    </source>
</evidence>